<feature type="transmembrane region" description="Helical" evidence="1">
    <location>
        <begin position="28"/>
        <end position="46"/>
    </location>
</feature>
<organism evidence="2 3">
    <name type="scientific">Candidatus Faecenecus gallistercoris</name>
    <dbReference type="NCBI Taxonomy" id="2840793"/>
    <lineage>
        <taxon>Bacteria</taxon>
        <taxon>Bacillati</taxon>
        <taxon>Bacillota</taxon>
        <taxon>Bacillota incertae sedis</taxon>
        <taxon>Candidatus Faecenecus</taxon>
    </lineage>
</organism>
<proteinExistence type="predicted"/>
<reference evidence="2" key="2">
    <citation type="journal article" date="2021" name="PeerJ">
        <title>Extensive microbial diversity within the chicken gut microbiome revealed by metagenomics and culture.</title>
        <authorList>
            <person name="Gilroy R."/>
            <person name="Ravi A."/>
            <person name="Getino M."/>
            <person name="Pursley I."/>
            <person name="Horton D.L."/>
            <person name="Alikhan N.F."/>
            <person name="Baker D."/>
            <person name="Gharbi K."/>
            <person name="Hall N."/>
            <person name="Watson M."/>
            <person name="Adriaenssens E.M."/>
            <person name="Foster-Nyarko E."/>
            <person name="Jarju S."/>
            <person name="Secka A."/>
            <person name="Antonio M."/>
            <person name="Oren A."/>
            <person name="Chaudhuri R.R."/>
            <person name="La Ragione R."/>
            <person name="Hildebrand F."/>
            <person name="Pallen M.J."/>
        </authorList>
    </citation>
    <scope>NUCLEOTIDE SEQUENCE</scope>
    <source>
        <strain evidence="2">CHK165-10780</strain>
    </source>
</reference>
<dbReference type="Proteomes" id="UP000886725">
    <property type="component" value="Unassembled WGS sequence"/>
</dbReference>
<evidence type="ECO:0000256" key="1">
    <source>
        <dbReference type="SAM" id="Phobius"/>
    </source>
</evidence>
<comment type="caution">
    <text evidence="2">The sequence shown here is derived from an EMBL/GenBank/DDBJ whole genome shotgun (WGS) entry which is preliminary data.</text>
</comment>
<dbReference type="EMBL" id="DVFU01000026">
    <property type="protein sequence ID" value="HIQ64351.1"/>
    <property type="molecule type" value="Genomic_DNA"/>
</dbReference>
<protein>
    <submittedName>
        <fullName evidence="2">Uncharacterized protein</fullName>
    </submittedName>
</protein>
<reference evidence="2" key="1">
    <citation type="submission" date="2020-10" db="EMBL/GenBank/DDBJ databases">
        <authorList>
            <person name="Gilroy R."/>
        </authorList>
    </citation>
    <scope>NUCLEOTIDE SEQUENCE</scope>
    <source>
        <strain evidence="2">CHK165-10780</strain>
    </source>
</reference>
<accession>A0A9D0YZM9</accession>
<evidence type="ECO:0000313" key="2">
    <source>
        <dbReference type="EMBL" id="HIQ64351.1"/>
    </source>
</evidence>
<keyword evidence="1" id="KW-0472">Membrane</keyword>
<dbReference type="AlphaFoldDB" id="A0A9D0YZM9"/>
<sequence length="116" mass="12192">MDLSLFQVLATDACGGILPIVKFIRQGIFPIIQIGIPIILIIMGSIDLGKAVLSSDDKEIKGATGRLIKRAIAAVAVFFVTTIVTILMDMLANTGAVDGDDGDTTGWAACWSAARN</sequence>
<keyword evidence="1" id="KW-0812">Transmembrane</keyword>
<keyword evidence="1" id="KW-1133">Transmembrane helix</keyword>
<name>A0A9D0YZM9_9FIRM</name>
<gene>
    <name evidence="2" type="ORF">IAC85_01275</name>
</gene>
<feature type="transmembrane region" description="Helical" evidence="1">
    <location>
        <begin position="67"/>
        <end position="88"/>
    </location>
</feature>
<evidence type="ECO:0000313" key="3">
    <source>
        <dbReference type="Proteomes" id="UP000886725"/>
    </source>
</evidence>